<evidence type="ECO:0000256" key="1">
    <source>
        <dbReference type="ARBA" id="ARBA00004496"/>
    </source>
</evidence>
<keyword evidence="6" id="KW-0833">Ubl conjugation pathway</keyword>
<evidence type="ECO:0000256" key="7">
    <source>
        <dbReference type="ARBA" id="ARBA00022840"/>
    </source>
</evidence>
<evidence type="ECO:0000256" key="3">
    <source>
        <dbReference type="ARBA" id="ARBA00022679"/>
    </source>
</evidence>
<evidence type="ECO:0000259" key="12">
    <source>
        <dbReference type="PROSITE" id="PS50127"/>
    </source>
</evidence>
<dbReference type="InterPro" id="IPR000608">
    <property type="entry name" value="UBC"/>
</dbReference>
<dbReference type="Gene3D" id="3.10.110.10">
    <property type="entry name" value="Ubiquitin Conjugating Enzyme"/>
    <property type="match status" value="1"/>
</dbReference>
<evidence type="ECO:0000256" key="9">
    <source>
        <dbReference type="ARBA" id="ARBA00041798"/>
    </source>
</evidence>
<dbReference type="SUPFAM" id="SSF54495">
    <property type="entry name" value="UBC-like"/>
    <property type="match status" value="1"/>
</dbReference>
<evidence type="ECO:0000256" key="8">
    <source>
        <dbReference type="ARBA" id="ARBA00039894"/>
    </source>
</evidence>
<dbReference type="PROSITE" id="PS50127">
    <property type="entry name" value="UBC_2"/>
    <property type="match status" value="1"/>
</dbReference>
<keyword evidence="4" id="KW-0053">Apoptosis</keyword>
<keyword evidence="2" id="KW-0963">Cytoplasm</keyword>
<feature type="domain" description="UBC core" evidence="12">
    <location>
        <begin position="4"/>
        <end position="161"/>
    </location>
</feature>
<protein>
    <recommendedName>
        <fullName evidence="8">Ubiquitin-conjugating enzyme E2 Z</fullName>
    </recommendedName>
    <alternativeName>
        <fullName evidence="9">E2 ubiquitin-conjugating enzyme Z</fullName>
    </alternativeName>
    <alternativeName>
        <fullName evidence="11">Ubiquitin carrier protein Z</fullName>
    </alternativeName>
    <alternativeName>
        <fullName evidence="10">Ubiquitin-protein ligase Z</fullName>
    </alternativeName>
</protein>
<sequence>MTTKSQKRLIKDICDIVKSPLTDQGIFYTHDDENVLKGYAMIIGPEDSVYEHGFYFFKFEFTDQYPYVPPVVIFYTSDEKTRFNPNLYVNGKVCLSILNTWKGEQWTSCQTIRSILLTIVSILNNEPLLNEPGIKKSHNDFKNYNDIIRYKNYSVALIGMLDQTYLPSLFINFYPFMKTYFLEHFDDIIKRINELCSHDSNNQVLSVRTYSHMYNIKINYKKVLDSIISIYGSYQVPIN</sequence>
<dbReference type="EMBL" id="MN740885">
    <property type="protein sequence ID" value="QHU16495.1"/>
    <property type="molecule type" value="Genomic_DNA"/>
</dbReference>
<keyword evidence="3" id="KW-0808">Transferase</keyword>
<evidence type="ECO:0000256" key="2">
    <source>
        <dbReference type="ARBA" id="ARBA00022490"/>
    </source>
</evidence>
<dbReference type="Pfam" id="PF00179">
    <property type="entry name" value="UQ_con"/>
    <property type="match status" value="1"/>
</dbReference>
<dbReference type="GO" id="GO:0005524">
    <property type="term" value="F:ATP binding"/>
    <property type="evidence" value="ECO:0007669"/>
    <property type="project" value="UniProtKB-KW"/>
</dbReference>
<dbReference type="AlphaFoldDB" id="A0A6C0KEP3"/>
<comment type="subcellular location">
    <subcellularLocation>
        <location evidence="1">Cytoplasm</location>
    </subcellularLocation>
</comment>
<keyword evidence="7" id="KW-0067">ATP-binding</keyword>
<proteinExistence type="predicted"/>
<dbReference type="PANTHER" id="PTHR46116:SF26">
    <property type="entry name" value="UBIQUITIN-CONJUGATING ENZYME E2 Z"/>
    <property type="match status" value="1"/>
</dbReference>
<evidence type="ECO:0000256" key="10">
    <source>
        <dbReference type="ARBA" id="ARBA00042316"/>
    </source>
</evidence>
<name>A0A6C0KEP3_9ZZZZ</name>
<dbReference type="GO" id="GO:0005634">
    <property type="term" value="C:nucleus"/>
    <property type="evidence" value="ECO:0007669"/>
    <property type="project" value="TreeGrafter"/>
</dbReference>
<evidence type="ECO:0000256" key="6">
    <source>
        <dbReference type="ARBA" id="ARBA00022786"/>
    </source>
</evidence>
<accession>A0A6C0KEP3</accession>
<dbReference type="GO" id="GO:0006915">
    <property type="term" value="P:apoptotic process"/>
    <property type="evidence" value="ECO:0007669"/>
    <property type="project" value="UniProtKB-KW"/>
</dbReference>
<evidence type="ECO:0000256" key="5">
    <source>
        <dbReference type="ARBA" id="ARBA00022741"/>
    </source>
</evidence>
<dbReference type="PANTHER" id="PTHR46116">
    <property type="entry name" value="(E3-INDEPENDENT) E2 UBIQUITIN-CONJUGATING ENZYME"/>
    <property type="match status" value="1"/>
</dbReference>
<dbReference type="GO" id="GO:0043066">
    <property type="term" value="P:negative regulation of apoptotic process"/>
    <property type="evidence" value="ECO:0007669"/>
    <property type="project" value="TreeGrafter"/>
</dbReference>
<dbReference type="GO" id="GO:0004869">
    <property type="term" value="F:cysteine-type endopeptidase inhibitor activity"/>
    <property type="evidence" value="ECO:0007669"/>
    <property type="project" value="TreeGrafter"/>
</dbReference>
<reference evidence="13" key="1">
    <citation type="journal article" date="2020" name="Nature">
        <title>Giant virus diversity and host interactions through global metagenomics.</title>
        <authorList>
            <person name="Schulz F."/>
            <person name="Roux S."/>
            <person name="Paez-Espino D."/>
            <person name="Jungbluth S."/>
            <person name="Walsh D.A."/>
            <person name="Denef V.J."/>
            <person name="McMahon K.D."/>
            <person name="Konstantinidis K.T."/>
            <person name="Eloe-Fadrosh E.A."/>
            <person name="Kyrpides N.C."/>
            <person name="Woyke T."/>
        </authorList>
    </citation>
    <scope>NUCLEOTIDE SEQUENCE</scope>
    <source>
        <strain evidence="13">GVMAG-S-3300011013-78</strain>
    </source>
</reference>
<dbReference type="SMART" id="SM00212">
    <property type="entry name" value="UBCc"/>
    <property type="match status" value="1"/>
</dbReference>
<keyword evidence="5" id="KW-0547">Nucleotide-binding</keyword>
<dbReference type="GO" id="GO:0016740">
    <property type="term" value="F:transferase activity"/>
    <property type="evidence" value="ECO:0007669"/>
    <property type="project" value="UniProtKB-KW"/>
</dbReference>
<evidence type="ECO:0000256" key="11">
    <source>
        <dbReference type="ARBA" id="ARBA00042401"/>
    </source>
</evidence>
<evidence type="ECO:0000256" key="4">
    <source>
        <dbReference type="ARBA" id="ARBA00022703"/>
    </source>
</evidence>
<dbReference type="InterPro" id="IPR016135">
    <property type="entry name" value="UBQ-conjugating_enzyme/RWD"/>
</dbReference>
<evidence type="ECO:0000313" key="13">
    <source>
        <dbReference type="EMBL" id="QHU16495.1"/>
    </source>
</evidence>
<dbReference type="GO" id="GO:0005737">
    <property type="term" value="C:cytoplasm"/>
    <property type="evidence" value="ECO:0007669"/>
    <property type="project" value="UniProtKB-SubCell"/>
</dbReference>
<organism evidence="13">
    <name type="scientific">viral metagenome</name>
    <dbReference type="NCBI Taxonomy" id="1070528"/>
    <lineage>
        <taxon>unclassified sequences</taxon>
        <taxon>metagenomes</taxon>
        <taxon>organismal metagenomes</taxon>
    </lineage>
</organism>